<evidence type="ECO:0000256" key="1">
    <source>
        <dbReference type="SAM" id="Phobius"/>
    </source>
</evidence>
<gene>
    <name evidence="2" type="ORF">MtrunA17_Chr5g0421751</name>
</gene>
<keyword evidence="1" id="KW-0812">Transmembrane</keyword>
<dbReference type="Gramene" id="rna31017">
    <property type="protein sequence ID" value="RHN55769.1"/>
    <property type="gene ID" value="gene31017"/>
</dbReference>
<dbReference type="EMBL" id="PSQE01000005">
    <property type="protein sequence ID" value="RHN55769.1"/>
    <property type="molecule type" value="Genomic_DNA"/>
</dbReference>
<name>A0A396HR00_MEDTR</name>
<organism evidence="2">
    <name type="scientific">Medicago truncatula</name>
    <name type="common">Barrel medic</name>
    <name type="synonym">Medicago tribuloides</name>
    <dbReference type="NCBI Taxonomy" id="3880"/>
    <lineage>
        <taxon>Eukaryota</taxon>
        <taxon>Viridiplantae</taxon>
        <taxon>Streptophyta</taxon>
        <taxon>Embryophyta</taxon>
        <taxon>Tracheophyta</taxon>
        <taxon>Spermatophyta</taxon>
        <taxon>Magnoliopsida</taxon>
        <taxon>eudicotyledons</taxon>
        <taxon>Gunneridae</taxon>
        <taxon>Pentapetalae</taxon>
        <taxon>rosids</taxon>
        <taxon>fabids</taxon>
        <taxon>Fabales</taxon>
        <taxon>Fabaceae</taxon>
        <taxon>Papilionoideae</taxon>
        <taxon>50 kb inversion clade</taxon>
        <taxon>NPAAA clade</taxon>
        <taxon>Hologalegina</taxon>
        <taxon>IRL clade</taxon>
        <taxon>Trifolieae</taxon>
        <taxon>Medicago</taxon>
    </lineage>
</organism>
<evidence type="ECO:0000313" key="2">
    <source>
        <dbReference type="EMBL" id="RHN55769.1"/>
    </source>
</evidence>
<sequence>MNRSYMPLKTIYFNEQFNLCSLSFLEIKLYYLYINSIKLLIFIINYKLLCVLYNNKVTSK</sequence>
<dbReference type="Proteomes" id="UP000265566">
    <property type="component" value="Chromosome 5"/>
</dbReference>
<proteinExistence type="predicted"/>
<reference evidence="2" key="1">
    <citation type="journal article" date="2018" name="Nat. Plants">
        <title>Whole-genome landscape of Medicago truncatula symbiotic genes.</title>
        <authorList>
            <person name="Pecrix Y."/>
            <person name="Gamas P."/>
            <person name="Carrere S."/>
        </authorList>
    </citation>
    <scope>NUCLEOTIDE SEQUENCE</scope>
    <source>
        <tissue evidence="2">Leaves</tissue>
    </source>
</reference>
<keyword evidence="1" id="KW-1133">Transmembrane helix</keyword>
<keyword evidence="1" id="KW-0472">Membrane</keyword>
<dbReference type="AlphaFoldDB" id="A0A396HR00"/>
<comment type="caution">
    <text evidence="2">The sequence shown here is derived from an EMBL/GenBank/DDBJ whole genome shotgun (WGS) entry which is preliminary data.</text>
</comment>
<protein>
    <recommendedName>
        <fullName evidence="3">Transmembrane protein</fullName>
    </recommendedName>
</protein>
<evidence type="ECO:0008006" key="3">
    <source>
        <dbReference type="Google" id="ProtNLM"/>
    </source>
</evidence>
<accession>A0A396HR00</accession>
<feature type="transmembrane region" description="Helical" evidence="1">
    <location>
        <begin position="30"/>
        <end position="53"/>
    </location>
</feature>